<dbReference type="GO" id="GO:0090313">
    <property type="term" value="P:regulation of protein targeting to membrane"/>
    <property type="evidence" value="ECO:0007669"/>
    <property type="project" value="TreeGrafter"/>
</dbReference>
<feature type="region of interest" description="Disordered" evidence="1">
    <location>
        <begin position="838"/>
        <end position="891"/>
    </location>
</feature>
<proteinExistence type="predicted"/>
<evidence type="ECO:0000259" key="3">
    <source>
        <dbReference type="Pfam" id="PF05170"/>
    </source>
</evidence>
<reference evidence="4 5" key="1">
    <citation type="submission" date="2016-11" db="EMBL/GenBank/DDBJ databases">
        <title>Trade-off between light-utilization and light-protection in marine flavobacteria.</title>
        <authorList>
            <person name="Kumagai Y."/>
        </authorList>
    </citation>
    <scope>NUCLEOTIDE SEQUENCE [LARGE SCALE GENOMIC DNA]</scope>
    <source>
        <strain evidence="4 5">JCM 13191</strain>
    </source>
</reference>
<gene>
    <name evidence="4" type="ORF">BST97_09415</name>
</gene>
<dbReference type="EMBL" id="CP019344">
    <property type="protein sequence ID" value="ARN78192.1"/>
    <property type="molecule type" value="Genomic_DNA"/>
</dbReference>
<evidence type="ECO:0000313" key="5">
    <source>
        <dbReference type="Proteomes" id="UP000193431"/>
    </source>
</evidence>
<keyword evidence="2" id="KW-0472">Membrane</keyword>
<dbReference type="GO" id="GO:0005886">
    <property type="term" value="C:plasma membrane"/>
    <property type="evidence" value="ECO:0007669"/>
    <property type="project" value="TreeGrafter"/>
</dbReference>
<name>A0A1W6MKU8_9FLAO</name>
<feature type="compositionally biased region" description="Basic and acidic residues" evidence="1">
    <location>
        <begin position="876"/>
        <end position="886"/>
    </location>
</feature>
<evidence type="ECO:0000313" key="4">
    <source>
        <dbReference type="EMBL" id="ARN78192.1"/>
    </source>
</evidence>
<dbReference type="RefSeq" id="WP_085766992.1">
    <property type="nucleotide sequence ID" value="NZ_CP019344.1"/>
</dbReference>
<organism evidence="4 5">
    <name type="scientific">Nonlabens spongiae</name>
    <dbReference type="NCBI Taxonomy" id="331648"/>
    <lineage>
        <taxon>Bacteria</taxon>
        <taxon>Pseudomonadati</taxon>
        <taxon>Bacteroidota</taxon>
        <taxon>Flavobacteriia</taxon>
        <taxon>Flavobacteriales</taxon>
        <taxon>Flavobacteriaceae</taxon>
        <taxon>Nonlabens</taxon>
    </lineage>
</organism>
<dbReference type="Proteomes" id="UP000193431">
    <property type="component" value="Chromosome"/>
</dbReference>
<feature type="compositionally biased region" description="Polar residues" evidence="1">
    <location>
        <begin position="534"/>
        <end position="548"/>
    </location>
</feature>
<dbReference type="InterPro" id="IPR007844">
    <property type="entry name" value="AsmA"/>
</dbReference>
<sequence>MKKFFKILGIVIVVLVILLVATPYLFKDKIAELIKTELNKALNAEVDFADVDLSLFSAFPDARLEINELSVINKAPFAGDTLFFGNEVKLDLPIGDLFNGAREPIRVNELAISEAFTRLQVNEEGVSSWDVAVVDSTATTSTTQAESSGGFSLDLKHYQVNNTRIIYDDAVTKNILEIVDMNHSGNGDFSLGESTLETMTEAKVFYSLNDIAYLTGQQVKLDADILMDLENQKYTFQDNKALINELELVFEGFIDLEDESTIVDLSFNAPTSDFKNFFALIPETYRTNLDGITTTGDFKVDGAIKGTVDDTYIPTLNIKVVSQNASVQYPDLPQKITNINIDAHLVNDTGLVEDTYLDIKNTAFNIGQDRLTGNAMIKDLTGNMKVDVNAKGNLDFANLTRAFPMPDGVNLDGRLALDMAARFDMESIEKERYERINTNGTARLSDFKYLGGAFTKPFIISKANLDLSTSRIKLNEMLAQTGNTDLKASGNIDNLIGFLLQDQGLKGRFNVSSNTFDVSDFMTASEDGGDSASAKANQSTATQQSTPTEQAIKIPAFLDASLDFTANQVLYDGLTLKNVSGSAIVRDETMTLNNVRTNIFNGAIGVNGSLSTKGETPKFTMALDMKNLDIAQSFQGFEMFQNLVPIIGALDGTMNTDINFSGDLNNDLSPIISSLAGDAIAQLLTKDVDVSQNPLLSRINQRVDFIDLDALNLSDFTTKLNFSNGAVQVSPFDFNIKDIKVTASGSHSLTNEMNYVLDLNLPAKYFGKEGASLLAKLEAKEVNQITVPLPIRLGGAMTSPQVNVDLQSAVTNLTNQIVEIQKQKLKDKGEQALSGAVNDILQGNDPKQGIKDILNGGSSGNTQTQDSTSTSNTPASEKDDKDKIKEAAGGLLRGLFGKKNDTVKEKKK</sequence>
<feature type="domain" description="AsmA" evidence="3">
    <location>
        <begin position="1"/>
        <end position="678"/>
    </location>
</feature>
<evidence type="ECO:0000256" key="2">
    <source>
        <dbReference type="SAM" id="Phobius"/>
    </source>
</evidence>
<keyword evidence="2" id="KW-0812">Transmembrane</keyword>
<feature type="region of interest" description="Disordered" evidence="1">
    <location>
        <begin position="526"/>
        <end position="548"/>
    </location>
</feature>
<accession>A0A1W6MKU8</accession>
<evidence type="ECO:0000256" key="1">
    <source>
        <dbReference type="SAM" id="MobiDB-lite"/>
    </source>
</evidence>
<dbReference type="STRING" id="331648.BST97_09415"/>
<dbReference type="InterPro" id="IPR052894">
    <property type="entry name" value="AsmA-related"/>
</dbReference>
<dbReference type="Pfam" id="PF05170">
    <property type="entry name" value="AsmA"/>
    <property type="match status" value="1"/>
</dbReference>
<feature type="compositionally biased region" description="Low complexity" evidence="1">
    <location>
        <begin position="860"/>
        <end position="873"/>
    </location>
</feature>
<dbReference type="PANTHER" id="PTHR30441:SF8">
    <property type="entry name" value="DUF748 DOMAIN-CONTAINING PROTEIN"/>
    <property type="match status" value="1"/>
</dbReference>
<dbReference type="OrthoDB" id="596403at2"/>
<dbReference type="AlphaFoldDB" id="A0A1W6MKU8"/>
<keyword evidence="2" id="KW-1133">Transmembrane helix</keyword>
<feature type="transmembrane region" description="Helical" evidence="2">
    <location>
        <begin position="7"/>
        <end position="26"/>
    </location>
</feature>
<keyword evidence="5" id="KW-1185">Reference proteome</keyword>
<dbReference type="PANTHER" id="PTHR30441">
    <property type="entry name" value="DUF748 DOMAIN-CONTAINING PROTEIN"/>
    <property type="match status" value="1"/>
</dbReference>
<protein>
    <recommendedName>
        <fullName evidence="3">AsmA domain-containing protein</fullName>
    </recommendedName>
</protein>